<evidence type="ECO:0000313" key="4">
    <source>
        <dbReference type="EMBL" id="NOJ44389.1"/>
    </source>
</evidence>
<keyword evidence="5" id="KW-1185">Reference proteome</keyword>
<dbReference type="InterPro" id="IPR013096">
    <property type="entry name" value="Cupin_2"/>
</dbReference>
<dbReference type="EMBL" id="JAAVLX010000016">
    <property type="protein sequence ID" value="NOJ44389.1"/>
    <property type="molecule type" value="Genomic_DNA"/>
</dbReference>
<evidence type="ECO:0000259" key="3">
    <source>
        <dbReference type="PROSITE" id="PS50943"/>
    </source>
</evidence>
<reference evidence="4 5" key="1">
    <citation type="submission" date="2020-03" db="EMBL/GenBank/DDBJ databases">
        <title>Bradyrhizobium diversity isolated from nodules of Indigofera sp.</title>
        <authorList>
            <person name="Klepa M."/>
            <person name="Helene L."/>
            <person name="Hungria M."/>
        </authorList>
    </citation>
    <scope>NUCLEOTIDE SEQUENCE [LARGE SCALE GENOMIC DNA]</scope>
    <source>
        <strain evidence="4 5">WSM 1791</strain>
    </source>
</reference>
<dbReference type="InterPro" id="IPR050807">
    <property type="entry name" value="TransReg_Diox_bact_type"/>
</dbReference>
<dbReference type="SUPFAM" id="SSF47413">
    <property type="entry name" value="lambda repressor-like DNA-binding domains"/>
    <property type="match status" value="1"/>
</dbReference>
<dbReference type="CDD" id="cd00093">
    <property type="entry name" value="HTH_XRE"/>
    <property type="match status" value="1"/>
</dbReference>
<dbReference type="PROSITE" id="PS50943">
    <property type="entry name" value="HTH_CROC1"/>
    <property type="match status" value="1"/>
</dbReference>
<evidence type="ECO:0000256" key="1">
    <source>
        <dbReference type="ARBA" id="ARBA00023125"/>
    </source>
</evidence>
<gene>
    <name evidence="4" type="ORF">HCN58_33415</name>
</gene>
<dbReference type="SUPFAM" id="SSF51182">
    <property type="entry name" value="RmlC-like cupins"/>
    <property type="match status" value="1"/>
</dbReference>
<dbReference type="GO" id="GO:0005829">
    <property type="term" value="C:cytosol"/>
    <property type="evidence" value="ECO:0007669"/>
    <property type="project" value="TreeGrafter"/>
</dbReference>
<dbReference type="PANTHER" id="PTHR46797">
    <property type="entry name" value="HTH-TYPE TRANSCRIPTIONAL REGULATOR"/>
    <property type="match status" value="1"/>
</dbReference>
<dbReference type="SMART" id="SM00530">
    <property type="entry name" value="HTH_XRE"/>
    <property type="match status" value="1"/>
</dbReference>
<dbReference type="Gene3D" id="1.10.260.40">
    <property type="entry name" value="lambda repressor-like DNA-binding domains"/>
    <property type="match status" value="1"/>
</dbReference>
<comment type="caution">
    <text evidence="4">The sequence shown here is derived from an EMBL/GenBank/DDBJ whole genome shotgun (WGS) entry which is preliminary data.</text>
</comment>
<feature type="compositionally biased region" description="Basic residues" evidence="2">
    <location>
        <begin position="1"/>
        <end position="34"/>
    </location>
</feature>
<protein>
    <submittedName>
        <fullName evidence="4">Cupin domain-containing protein</fullName>
    </submittedName>
</protein>
<dbReference type="InterPro" id="IPR001387">
    <property type="entry name" value="Cro/C1-type_HTH"/>
</dbReference>
<feature type="domain" description="HTH cro/C1-type" evidence="3">
    <location>
        <begin position="51"/>
        <end position="105"/>
    </location>
</feature>
<dbReference type="GO" id="GO:0003700">
    <property type="term" value="F:DNA-binding transcription factor activity"/>
    <property type="evidence" value="ECO:0007669"/>
    <property type="project" value="TreeGrafter"/>
</dbReference>
<dbReference type="InterPro" id="IPR011051">
    <property type="entry name" value="RmlC_Cupin_sf"/>
</dbReference>
<dbReference type="Pfam" id="PF01381">
    <property type="entry name" value="HTH_3"/>
    <property type="match status" value="1"/>
</dbReference>
<dbReference type="GO" id="GO:0003677">
    <property type="term" value="F:DNA binding"/>
    <property type="evidence" value="ECO:0007669"/>
    <property type="project" value="UniProtKB-KW"/>
</dbReference>
<name>A0A7Y4GZ73_9BRAD</name>
<dbReference type="AlphaFoldDB" id="A0A7Y4GZ73"/>
<sequence>MSGGKRIRKPAPKPASRAKARAAGKAAARSKAKIATRPAEPAMDLAVGRRIRDLRREHKLSLETIAARTDLSIGFLSQIERGLSSPSLRVLATLADMLGVGIAALFGSQPSDDAASGGVVTREMQRAELKLWRTGISKQLLSPAGAENRLNLFLVHMEPGGNTGDELYTHDGEEAGLVLEGEMTLTVDAETWSLKRGDSFRFASRRPHRFSNPAKDAKAVVLWVNCVTQAS</sequence>
<dbReference type="CDD" id="cd02209">
    <property type="entry name" value="cupin_XRE_C"/>
    <property type="match status" value="1"/>
</dbReference>
<organism evidence="4 5">
    <name type="scientific">Bradyrhizobium australiense</name>
    <dbReference type="NCBI Taxonomy" id="2721161"/>
    <lineage>
        <taxon>Bacteria</taxon>
        <taxon>Pseudomonadati</taxon>
        <taxon>Pseudomonadota</taxon>
        <taxon>Alphaproteobacteria</taxon>
        <taxon>Hyphomicrobiales</taxon>
        <taxon>Nitrobacteraceae</taxon>
        <taxon>Bradyrhizobium</taxon>
    </lineage>
</organism>
<dbReference type="Gene3D" id="2.60.120.10">
    <property type="entry name" value="Jelly Rolls"/>
    <property type="match status" value="1"/>
</dbReference>
<evidence type="ECO:0000313" key="5">
    <source>
        <dbReference type="Proteomes" id="UP000544122"/>
    </source>
</evidence>
<feature type="region of interest" description="Disordered" evidence="2">
    <location>
        <begin position="1"/>
        <end position="35"/>
    </location>
</feature>
<dbReference type="PANTHER" id="PTHR46797:SF2">
    <property type="entry name" value="TRANSCRIPTIONAL REGULATOR"/>
    <property type="match status" value="1"/>
</dbReference>
<keyword evidence="1" id="KW-0238">DNA-binding</keyword>
<dbReference type="Proteomes" id="UP000544122">
    <property type="component" value="Unassembled WGS sequence"/>
</dbReference>
<proteinExistence type="predicted"/>
<dbReference type="InterPro" id="IPR010982">
    <property type="entry name" value="Lambda_DNA-bd_dom_sf"/>
</dbReference>
<evidence type="ECO:0000256" key="2">
    <source>
        <dbReference type="SAM" id="MobiDB-lite"/>
    </source>
</evidence>
<accession>A0A7Y4GZ73</accession>
<dbReference type="Pfam" id="PF07883">
    <property type="entry name" value="Cupin_2"/>
    <property type="match status" value="1"/>
</dbReference>
<dbReference type="InterPro" id="IPR014710">
    <property type="entry name" value="RmlC-like_jellyroll"/>
</dbReference>